<evidence type="ECO:0000256" key="8">
    <source>
        <dbReference type="PROSITE-ProRule" id="PRU00282"/>
    </source>
</evidence>
<dbReference type="GO" id="GO:0016020">
    <property type="term" value="C:membrane"/>
    <property type="evidence" value="ECO:0007669"/>
    <property type="project" value="UniProtKB-SubCell"/>
</dbReference>
<feature type="transmembrane region" description="Helical" evidence="10">
    <location>
        <begin position="14"/>
        <end position="32"/>
    </location>
</feature>
<dbReference type="InterPro" id="IPR050391">
    <property type="entry name" value="Mito_Metabolite_Transporter"/>
</dbReference>
<feature type="transmembrane region" description="Helical" evidence="10">
    <location>
        <begin position="107"/>
        <end position="129"/>
    </location>
</feature>
<comment type="subcellular location">
    <subcellularLocation>
        <location evidence="1">Membrane</location>
        <topology evidence="1">Multi-pass membrane protein</topology>
    </subcellularLocation>
</comment>
<keyword evidence="5" id="KW-0677">Repeat</keyword>
<evidence type="ECO:0000313" key="12">
    <source>
        <dbReference type="Proteomes" id="UP000594454"/>
    </source>
</evidence>
<protein>
    <recommendedName>
        <fullName evidence="13">Mitochondrial carrier protein</fullName>
    </recommendedName>
</protein>
<dbReference type="SUPFAM" id="SSF103506">
    <property type="entry name" value="Mitochondrial carrier"/>
    <property type="match status" value="1"/>
</dbReference>
<evidence type="ECO:0000313" key="11">
    <source>
        <dbReference type="EMBL" id="CAD7077948.1"/>
    </source>
</evidence>
<evidence type="ECO:0008006" key="13">
    <source>
        <dbReference type="Google" id="ProtNLM"/>
    </source>
</evidence>
<evidence type="ECO:0000256" key="3">
    <source>
        <dbReference type="ARBA" id="ARBA00022448"/>
    </source>
</evidence>
<comment type="similarity">
    <text evidence="2 9">Belongs to the mitochondrial carrier (TC 2.A.29) family.</text>
</comment>
<sequence>MLNFLREHQHFKDFISVVWATCITETIIYPITTARIRMQMRRVSNQANSLTAGKTMRKIAKNEGFKNLFSGLLVNYLRQVVFHSFQISMETPINMRLDGEEYSIYRSAARVAVGLVGLVLIQPFVVVKVRYQAGIYPRKLSMITLFRTIYEKEGPRGLYRGLTLNGFRSAIAFTSDKFSRDPLDEFIKDRKTGEREKYIVITGATS</sequence>
<evidence type="ECO:0000256" key="9">
    <source>
        <dbReference type="RuleBase" id="RU000488"/>
    </source>
</evidence>
<name>A0A7R8UC19_HERIL</name>
<proteinExistence type="inferred from homology"/>
<keyword evidence="12" id="KW-1185">Reference proteome</keyword>
<dbReference type="PROSITE" id="PS50920">
    <property type="entry name" value="SOLCAR"/>
    <property type="match status" value="2"/>
</dbReference>
<dbReference type="Pfam" id="PF00153">
    <property type="entry name" value="Mito_carr"/>
    <property type="match status" value="2"/>
</dbReference>
<keyword evidence="7 8" id="KW-0472">Membrane</keyword>
<evidence type="ECO:0000256" key="10">
    <source>
        <dbReference type="SAM" id="Phobius"/>
    </source>
</evidence>
<organism evidence="11 12">
    <name type="scientific">Hermetia illucens</name>
    <name type="common">Black soldier fly</name>
    <dbReference type="NCBI Taxonomy" id="343691"/>
    <lineage>
        <taxon>Eukaryota</taxon>
        <taxon>Metazoa</taxon>
        <taxon>Ecdysozoa</taxon>
        <taxon>Arthropoda</taxon>
        <taxon>Hexapoda</taxon>
        <taxon>Insecta</taxon>
        <taxon>Pterygota</taxon>
        <taxon>Neoptera</taxon>
        <taxon>Endopterygota</taxon>
        <taxon>Diptera</taxon>
        <taxon>Brachycera</taxon>
        <taxon>Stratiomyomorpha</taxon>
        <taxon>Stratiomyidae</taxon>
        <taxon>Hermetiinae</taxon>
        <taxon>Hermetia</taxon>
    </lineage>
</organism>
<keyword evidence="3 9" id="KW-0813">Transport</keyword>
<evidence type="ECO:0000256" key="6">
    <source>
        <dbReference type="ARBA" id="ARBA00022989"/>
    </source>
</evidence>
<dbReference type="AlphaFoldDB" id="A0A7R8UC19"/>
<reference evidence="11 12" key="1">
    <citation type="submission" date="2020-11" db="EMBL/GenBank/DDBJ databases">
        <authorList>
            <person name="Wallbank WR R."/>
            <person name="Pardo Diaz C."/>
            <person name="Kozak K."/>
            <person name="Martin S."/>
            <person name="Jiggins C."/>
            <person name="Moest M."/>
            <person name="Warren A I."/>
            <person name="Generalovic N T."/>
            <person name="Byers J.R.P. K."/>
            <person name="Montejo-Kovacevich G."/>
            <person name="Yen C E."/>
        </authorList>
    </citation>
    <scope>NUCLEOTIDE SEQUENCE [LARGE SCALE GENOMIC DNA]</scope>
</reference>
<dbReference type="Proteomes" id="UP000594454">
    <property type="component" value="Chromosome 1"/>
</dbReference>
<gene>
    <name evidence="11" type="ORF">HERILL_LOCUS1246</name>
</gene>
<evidence type="ECO:0000256" key="2">
    <source>
        <dbReference type="ARBA" id="ARBA00006375"/>
    </source>
</evidence>
<dbReference type="OrthoDB" id="448427at2759"/>
<keyword evidence="4 8" id="KW-0812">Transmembrane</keyword>
<dbReference type="InterPro" id="IPR018108">
    <property type="entry name" value="MCP_transmembrane"/>
</dbReference>
<feature type="transmembrane region" description="Helical" evidence="10">
    <location>
        <begin position="67"/>
        <end position="87"/>
    </location>
</feature>
<dbReference type="InterPro" id="IPR023395">
    <property type="entry name" value="MCP_dom_sf"/>
</dbReference>
<dbReference type="PANTHER" id="PTHR45618">
    <property type="entry name" value="MITOCHONDRIAL DICARBOXYLATE CARRIER-RELATED"/>
    <property type="match status" value="1"/>
</dbReference>
<feature type="repeat" description="Solcar" evidence="8">
    <location>
        <begin position="101"/>
        <end position="186"/>
    </location>
</feature>
<evidence type="ECO:0000256" key="1">
    <source>
        <dbReference type="ARBA" id="ARBA00004141"/>
    </source>
</evidence>
<dbReference type="InParanoid" id="A0A7R8UC19"/>
<evidence type="ECO:0000256" key="4">
    <source>
        <dbReference type="ARBA" id="ARBA00022692"/>
    </source>
</evidence>
<dbReference type="EMBL" id="LR899009">
    <property type="protein sequence ID" value="CAD7077948.1"/>
    <property type="molecule type" value="Genomic_DNA"/>
</dbReference>
<dbReference type="Gene3D" id="1.50.40.10">
    <property type="entry name" value="Mitochondrial carrier domain"/>
    <property type="match status" value="1"/>
</dbReference>
<feature type="repeat" description="Solcar" evidence="8">
    <location>
        <begin position="8"/>
        <end position="96"/>
    </location>
</feature>
<evidence type="ECO:0000256" key="7">
    <source>
        <dbReference type="ARBA" id="ARBA00023136"/>
    </source>
</evidence>
<keyword evidence="6 10" id="KW-1133">Transmembrane helix</keyword>
<accession>A0A7R8UC19</accession>
<evidence type="ECO:0000256" key="5">
    <source>
        <dbReference type="ARBA" id="ARBA00022737"/>
    </source>
</evidence>